<sequence>MASHHYTIAPAHLQHQHQYQLPSQETGSIKALNQQAVSHQQTPSIQTLSRSSSPIFTTHPKRARHSISYCTHTSPHGPSLPIISVADISYPLSYVRTPMPQLSCLARLPGQSSHAKDLEFKAREITAPIWEEKGPTGAWVLDGEGDMVLERRCMEQRRQRRSLESKTGNTRMRWVEDGNVELAMIGLMDTGQGTERDGEVTNICFPRH</sequence>
<feature type="compositionally biased region" description="Polar residues" evidence="1">
    <location>
        <begin position="34"/>
        <end position="56"/>
    </location>
</feature>
<proteinExistence type="predicted"/>
<dbReference type="AlphaFoldDB" id="A0A6A7BB12"/>
<organism evidence="2 3">
    <name type="scientific">Plenodomus tracheiphilus IPT5</name>
    <dbReference type="NCBI Taxonomy" id="1408161"/>
    <lineage>
        <taxon>Eukaryota</taxon>
        <taxon>Fungi</taxon>
        <taxon>Dikarya</taxon>
        <taxon>Ascomycota</taxon>
        <taxon>Pezizomycotina</taxon>
        <taxon>Dothideomycetes</taxon>
        <taxon>Pleosporomycetidae</taxon>
        <taxon>Pleosporales</taxon>
        <taxon>Pleosporineae</taxon>
        <taxon>Leptosphaeriaceae</taxon>
        <taxon>Plenodomus</taxon>
    </lineage>
</organism>
<gene>
    <name evidence="2" type="ORF">T440DRAFT_66603</name>
</gene>
<evidence type="ECO:0000313" key="2">
    <source>
        <dbReference type="EMBL" id="KAF2851539.1"/>
    </source>
</evidence>
<dbReference type="EMBL" id="MU006302">
    <property type="protein sequence ID" value="KAF2851539.1"/>
    <property type="molecule type" value="Genomic_DNA"/>
</dbReference>
<evidence type="ECO:0000313" key="3">
    <source>
        <dbReference type="Proteomes" id="UP000799423"/>
    </source>
</evidence>
<keyword evidence="3" id="KW-1185">Reference proteome</keyword>
<accession>A0A6A7BB12</accession>
<evidence type="ECO:0000256" key="1">
    <source>
        <dbReference type="SAM" id="MobiDB-lite"/>
    </source>
</evidence>
<reference evidence="2" key="1">
    <citation type="submission" date="2020-01" db="EMBL/GenBank/DDBJ databases">
        <authorList>
            <consortium name="DOE Joint Genome Institute"/>
            <person name="Haridas S."/>
            <person name="Albert R."/>
            <person name="Binder M."/>
            <person name="Bloem J."/>
            <person name="Labutti K."/>
            <person name="Salamov A."/>
            <person name="Andreopoulos B."/>
            <person name="Baker S.E."/>
            <person name="Barry K."/>
            <person name="Bills G."/>
            <person name="Bluhm B.H."/>
            <person name="Cannon C."/>
            <person name="Castanera R."/>
            <person name="Culley D.E."/>
            <person name="Daum C."/>
            <person name="Ezra D."/>
            <person name="Gonzalez J.B."/>
            <person name="Henrissat B."/>
            <person name="Kuo A."/>
            <person name="Liang C."/>
            <person name="Lipzen A."/>
            <person name="Lutzoni F."/>
            <person name="Magnuson J."/>
            <person name="Mondo S."/>
            <person name="Nolan M."/>
            <person name="Ohm R."/>
            <person name="Pangilinan J."/>
            <person name="Park H.-J."/>
            <person name="Ramirez L."/>
            <person name="Alfaro M."/>
            <person name="Sun H."/>
            <person name="Tritt A."/>
            <person name="Yoshinaga Y."/>
            <person name="Zwiers L.-H."/>
            <person name="Turgeon B.G."/>
            <person name="Goodwin S.B."/>
            <person name="Spatafora J.W."/>
            <person name="Crous P.W."/>
            <person name="Grigoriev I.V."/>
        </authorList>
    </citation>
    <scope>NUCLEOTIDE SEQUENCE</scope>
    <source>
        <strain evidence="2">IPT5</strain>
    </source>
</reference>
<dbReference type="Proteomes" id="UP000799423">
    <property type="component" value="Unassembled WGS sequence"/>
</dbReference>
<dbReference type="OrthoDB" id="3793955at2759"/>
<feature type="region of interest" description="Disordered" evidence="1">
    <location>
        <begin position="34"/>
        <end position="58"/>
    </location>
</feature>
<protein>
    <submittedName>
        <fullName evidence="2">Uncharacterized protein</fullName>
    </submittedName>
</protein>
<name>A0A6A7BB12_9PLEO</name>